<dbReference type="SUPFAM" id="SSF55874">
    <property type="entry name" value="ATPase domain of HSP90 chaperone/DNA topoisomerase II/histidine kinase"/>
    <property type="match status" value="1"/>
</dbReference>
<feature type="domain" description="Histidine kinase/HSP90-like ATPase" evidence="10">
    <location>
        <begin position="328"/>
        <end position="455"/>
    </location>
</feature>
<dbReference type="InterPro" id="IPR050482">
    <property type="entry name" value="Sensor_HK_TwoCompSys"/>
</dbReference>
<keyword evidence="9" id="KW-0472">Membrane</keyword>
<keyword evidence="12" id="KW-1185">Reference proteome</keyword>
<gene>
    <name evidence="11" type="ORF">RH857_06470</name>
</gene>
<dbReference type="InterPro" id="IPR011712">
    <property type="entry name" value="Sig_transdc_His_kin_sub3_dim/P"/>
</dbReference>
<evidence type="ECO:0000259" key="10">
    <source>
        <dbReference type="SMART" id="SM00387"/>
    </source>
</evidence>
<evidence type="ECO:0000256" key="6">
    <source>
        <dbReference type="ARBA" id="ARBA00022777"/>
    </source>
</evidence>
<name>A0ABU1FSY5_9MICC</name>
<keyword evidence="7" id="KW-0067">ATP-binding</keyword>
<dbReference type="Gene3D" id="1.20.5.1930">
    <property type="match status" value="1"/>
</dbReference>
<keyword evidence="4" id="KW-0808">Transferase</keyword>
<dbReference type="CDD" id="cd16917">
    <property type="entry name" value="HATPase_UhpB-NarQ-NarX-like"/>
    <property type="match status" value="1"/>
</dbReference>
<dbReference type="Pfam" id="PF07730">
    <property type="entry name" value="HisKA_3"/>
    <property type="match status" value="1"/>
</dbReference>
<keyword evidence="5" id="KW-0547">Nucleotide-binding</keyword>
<dbReference type="InterPro" id="IPR036890">
    <property type="entry name" value="HATPase_C_sf"/>
</dbReference>
<feature type="transmembrane region" description="Helical" evidence="9">
    <location>
        <begin position="40"/>
        <end position="61"/>
    </location>
</feature>
<keyword evidence="9" id="KW-0812">Transmembrane</keyword>
<keyword evidence="9" id="KW-1133">Transmembrane helix</keyword>
<evidence type="ECO:0000256" key="3">
    <source>
        <dbReference type="ARBA" id="ARBA00022553"/>
    </source>
</evidence>
<feature type="transmembrane region" description="Helical" evidence="9">
    <location>
        <begin position="67"/>
        <end position="83"/>
    </location>
</feature>
<dbReference type="RefSeq" id="WP_310537154.1">
    <property type="nucleotide sequence ID" value="NZ_BAAAOC010000090.1"/>
</dbReference>
<evidence type="ECO:0000256" key="1">
    <source>
        <dbReference type="ARBA" id="ARBA00000085"/>
    </source>
</evidence>
<dbReference type="EMBL" id="JAVKGT010000013">
    <property type="protein sequence ID" value="MDR5711778.1"/>
    <property type="molecule type" value="Genomic_DNA"/>
</dbReference>
<comment type="catalytic activity">
    <reaction evidence="1">
        <text>ATP + protein L-histidine = ADP + protein N-phospho-L-histidine.</text>
        <dbReference type="EC" id="2.7.13.3"/>
    </reaction>
</comment>
<dbReference type="PANTHER" id="PTHR24421:SF10">
    <property type="entry name" value="NITRATE_NITRITE SENSOR PROTEIN NARQ"/>
    <property type="match status" value="1"/>
</dbReference>
<evidence type="ECO:0000256" key="4">
    <source>
        <dbReference type="ARBA" id="ARBA00022679"/>
    </source>
</evidence>
<evidence type="ECO:0000256" key="8">
    <source>
        <dbReference type="ARBA" id="ARBA00023012"/>
    </source>
</evidence>
<evidence type="ECO:0000256" key="9">
    <source>
        <dbReference type="SAM" id="Phobius"/>
    </source>
</evidence>
<evidence type="ECO:0000256" key="2">
    <source>
        <dbReference type="ARBA" id="ARBA00012438"/>
    </source>
</evidence>
<protein>
    <recommendedName>
        <fullName evidence="2">histidine kinase</fullName>
        <ecNumber evidence="2">2.7.13.3</ecNumber>
    </recommendedName>
</protein>
<dbReference type="Gene3D" id="3.30.565.10">
    <property type="entry name" value="Histidine kinase-like ATPase, C-terminal domain"/>
    <property type="match status" value="1"/>
</dbReference>
<dbReference type="PANTHER" id="PTHR24421">
    <property type="entry name" value="NITRATE/NITRITE SENSOR PROTEIN NARX-RELATED"/>
    <property type="match status" value="1"/>
</dbReference>
<evidence type="ECO:0000313" key="12">
    <source>
        <dbReference type="Proteomes" id="UP001260872"/>
    </source>
</evidence>
<keyword evidence="8" id="KW-0902">Two-component regulatory system</keyword>
<feature type="transmembrane region" description="Helical" evidence="9">
    <location>
        <begin position="175"/>
        <end position="196"/>
    </location>
</feature>
<accession>A0ABU1FSY5</accession>
<dbReference type="SMART" id="SM00387">
    <property type="entry name" value="HATPase_c"/>
    <property type="match status" value="1"/>
</dbReference>
<dbReference type="InterPro" id="IPR003594">
    <property type="entry name" value="HATPase_dom"/>
</dbReference>
<dbReference type="GO" id="GO:0016301">
    <property type="term" value="F:kinase activity"/>
    <property type="evidence" value="ECO:0007669"/>
    <property type="project" value="UniProtKB-KW"/>
</dbReference>
<organism evidence="11 12">
    <name type="scientific">Nesterenkonia flava</name>
    <dbReference type="NCBI Taxonomy" id="469799"/>
    <lineage>
        <taxon>Bacteria</taxon>
        <taxon>Bacillati</taxon>
        <taxon>Actinomycetota</taxon>
        <taxon>Actinomycetes</taxon>
        <taxon>Micrococcales</taxon>
        <taxon>Micrococcaceae</taxon>
        <taxon>Nesterenkonia</taxon>
    </lineage>
</organism>
<keyword evidence="6 11" id="KW-0418">Kinase</keyword>
<dbReference type="Proteomes" id="UP001260872">
    <property type="component" value="Unassembled WGS sequence"/>
</dbReference>
<feature type="transmembrane region" description="Helical" evidence="9">
    <location>
        <begin position="137"/>
        <end position="155"/>
    </location>
</feature>
<comment type="caution">
    <text evidence="11">The sequence shown here is derived from an EMBL/GenBank/DDBJ whole genome shotgun (WGS) entry which is preliminary data.</text>
</comment>
<sequence>MTTTDPHPAPDHPSPSTDWEEMGLLRRRGVRGWLRRHPRVMDAIVVVIYLLLSCGNLGLLFNDMGEHWWWVLSLNGLIAAALALRHWRPLLITGVIVVLEAAALWIYPWHNAQLIGLCFALYCVGLARGLKWGLPAAVIGTALSYVPGLRAQAWVAQHGEPLMTELTEVTTMTFMATIAPIMTVLAGVSAGIGAAVRRGRLHEREMLEWARRSRELAQVGERNRIAREMHDVVAHSLSVMISLADGARVVVKKDPQRALEVLDELAGTGRSALADMRRVIGVLKKGEDVGQARRPVQESLEELYEGFRQAGLPLTVTHTGPPLPEDTAFGLTVHRIIQEALTNVLRYGRQVTEVEVRIEHREGASQSERDRLSLQGLSAADQEALGLNHSPEVAITVTDDGLATPDGSRRESVGSGLGIQGMQERAGFYNGSIYAGPLKHRGWVVRAVLEPPAAAEKKKAGR</sequence>
<keyword evidence="3" id="KW-0597">Phosphoprotein</keyword>
<proteinExistence type="predicted"/>
<evidence type="ECO:0000313" key="11">
    <source>
        <dbReference type="EMBL" id="MDR5711778.1"/>
    </source>
</evidence>
<feature type="transmembrane region" description="Helical" evidence="9">
    <location>
        <begin position="113"/>
        <end position="130"/>
    </location>
</feature>
<reference evidence="12" key="1">
    <citation type="submission" date="2023-07" db="EMBL/GenBank/DDBJ databases">
        <title>Description of three actinobacteria isolated from air of manufacturing shop in a pharmaceutical factory.</title>
        <authorList>
            <person name="Zhang D.-F."/>
        </authorList>
    </citation>
    <scope>NUCLEOTIDE SEQUENCE [LARGE SCALE GENOMIC DNA]</scope>
    <source>
        <strain evidence="12">CCTCC AB 207010</strain>
    </source>
</reference>
<evidence type="ECO:0000256" key="7">
    <source>
        <dbReference type="ARBA" id="ARBA00022840"/>
    </source>
</evidence>
<dbReference type="EC" id="2.7.13.3" evidence="2"/>
<evidence type="ECO:0000256" key="5">
    <source>
        <dbReference type="ARBA" id="ARBA00022741"/>
    </source>
</evidence>